<protein>
    <submittedName>
        <fullName evidence="1">Uncharacterized protein</fullName>
    </submittedName>
</protein>
<dbReference type="RefSeq" id="WP_238712968.1">
    <property type="nucleotide sequence ID" value="NZ_JAEPBH010000009.1"/>
</dbReference>
<dbReference type="AlphaFoldDB" id="A0A8K0XVY8"/>
<sequence>MELVEEDLQNSDQQQSGSLIQTGASFAPFVSHNPLPSPISSGFSFCPDIRDKNLIKKSIFAEIDSKIKNSFSQLLRERVISHDNKRFVIVKLGLDISYSLSNNDAGGLNIEGHYSCTGIYFELTEELWLKYGGCYDLTKIRYRKYLDFFKRGKKEKLQALVLEKTLSSDHAGGFFIPVNRFGLNYPKTLDEKKFEFIAVSDPLLDDKKTGVYLHLAGVDISSNVSRVKFTQIGKTEAGVSMNTSTRVKMIPK</sequence>
<proteinExistence type="predicted"/>
<name>A0A8K0XVY8_9ENTR</name>
<accession>A0A8K0XVY8</accession>
<evidence type="ECO:0000313" key="1">
    <source>
        <dbReference type="EMBL" id="MBK4714735.1"/>
    </source>
</evidence>
<gene>
    <name evidence="1" type="ORF">JJB97_05200</name>
</gene>
<dbReference type="Proteomes" id="UP000659047">
    <property type="component" value="Unassembled WGS sequence"/>
</dbReference>
<reference evidence="1" key="1">
    <citation type="submission" date="2021-01" db="EMBL/GenBank/DDBJ databases">
        <title>Intestinitalea alba gen. nov., sp. nov., a novel genus of the family Enterobacteriaceae, isolated from the gut of the plastic-eating mealworm Tenebrio molitor L.</title>
        <authorList>
            <person name="Yang Y."/>
        </authorList>
    </citation>
    <scope>NUCLEOTIDE SEQUENCE</scope>
    <source>
        <strain evidence="1">BIT-L3</strain>
    </source>
</reference>
<dbReference type="EMBL" id="JAEPBH010000009">
    <property type="protein sequence ID" value="MBK4714735.1"/>
    <property type="molecule type" value="Genomic_DNA"/>
</dbReference>
<comment type="caution">
    <text evidence="1">The sequence shown here is derived from an EMBL/GenBank/DDBJ whole genome shotgun (WGS) entry which is preliminary data.</text>
</comment>
<evidence type="ECO:0000313" key="2">
    <source>
        <dbReference type="Proteomes" id="UP000659047"/>
    </source>
</evidence>
<organism evidence="1 2">
    <name type="scientific">Tenebrionibacter intestinalis</name>
    <dbReference type="NCBI Taxonomy" id="2799638"/>
    <lineage>
        <taxon>Bacteria</taxon>
        <taxon>Pseudomonadati</taxon>
        <taxon>Pseudomonadota</taxon>
        <taxon>Gammaproteobacteria</taxon>
        <taxon>Enterobacterales</taxon>
        <taxon>Enterobacteriaceae</taxon>
        <taxon>Tenebrionibacter/Tenebrionicola group</taxon>
        <taxon>Tenebrionibacter</taxon>
    </lineage>
</organism>
<keyword evidence="2" id="KW-1185">Reference proteome</keyword>